<evidence type="ECO:0000313" key="2">
    <source>
        <dbReference type="Proteomes" id="UP000013568"/>
    </source>
</evidence>
<dbReference type="EMBL" id="GL636104">
    <property type="protein sequence ID" value="EFW12881.1"/>
    <property type="molecule type" value="Genomic_DNA"/>
</dbReference>
<accession>E9CKP0</accession>
<gene>
    <name evidence="1" type="ORF">SSYM_0727</name>
</gene>
<keyword evidence="2" id="KW-1185">Reference proteome</keyword>
<protein>
    <submittedName>
        <fullName evidence="1">Uncharacterized protein</fullName>
    </submittedName>
</protein>
<dbReference type="Proteomes" id="UP000013568">
    <property type="component" value="Unassembled WGS sequence"/>
</dbReference>
<reference evidence="2" key="1">
    <citation type="journal article" date="2011" name="Genome Biol. Evol.">
        <title>Massive genomic decay in Serratia symbiotica, a recently evolved symbiont of aphids.</title>
        <authorList>
            <person name="Burke G.R."/>
            <person name="Moran N.A."/>
        </authorList>
    </citation>
    <scope>NUCLEOTIDE SEQUENCE [LARGE SCALE GENOMIC DNA]</scope>
    <source>
        <strain evidence="2">Tucson</strain>
    </source>
</reference>
<organism evidence="1 2">
    <name type="scientific">Serratia symbiotica str. Tucson</name>
    <dbReference type="NCBI Taxonomy" id="914128"/>
    <lineage>
        <taxon>Bacteria</taxon>
        <taxon>Pseudomonadati</taxon>
        <taxon>Pseudomonadota</taxon>
        <taxon>Gammaproteobacteria</taxon>
        <taxon>Enterobacterales</taxon>
        <taxon>Yersiniaceae</taxon>
        <taxon>Serratia</taxon>
        <taxon>Serratia symbiotica</taxon>
    </lineage>
</organism>
<name>E9CKP0_9GAMM</name>
<proteinExistence type="predicted"/>
<evidence type="ECO:0000313" key="1">
    <source>
        <dbReference type="EMBL" id="EFW12881.1"/>
    </source>
</evidence>
<dbReference type="AlphaFoldDB" id="E9CKP0"/>
<sequence length="81" mass="9270">MRAIRFIPISPYWSAAIQSQICCARFRRRMVIEQVALMVGYHFRQFFKAGDEAVGIDAAFFPSSRMSSHLRCFPATARTGH</sequence>
<dbReference type="HOGENOM" id="CLU_2571936_0_0_6"/>